<gene>
    <name evidence="3" type="ORF">AX774_g2762</name>
</gene>
<dbReference type="AlphaFoldDB" id="A0A1R1PS06"/>
<feature type="compositionally biased region" description="Polar residues" evidence="1">
    <location>
        <begin position="427"/>
        <end position="437"/>
    </location>
</feature>
<feature type="region of interest" description="Disordered" evidence="1">
    <location>
        <begin position="167"/>
        <end position="187"/>
    </location>
</feature>
<evidence type="ECO:0000313" key="3">
    <source>
        <dbReference type="EMBL" id="OMH83747.1"/>
    </source>
</evidence>
<feature type="region of interest" description="Disordered" evidence="1">
    <location>
        <begin position="577"/>
        <end position="648"/>
    </location>
</feature>
<organism evidence="3 4">
    <name type="scientific">Zancudomyces culisetae</name>
    <name type="common">Gut fungus</name>
    <name type="synonym">Smittium culisetae</name>
    <dbReference type="NCBI Taxonomy" id="1213189"/>
    <lineage>
        <taxon>Eukaryota</taxon>
        <taxon>Fungi</taxon>
        <taxon>Fungi incertae sedis</taxon>
        <taxon>Zoopagomycota</taxon>
        <taxon>Kickxellomycotina</taxon>
        <taxon>Harpellomycetes</taxon>
        <taxon>Harpellales</taxon>
        <taxon>Legeriomycetaceae</taxon>
        <taxon>Zancudomyces</taxon>
    </lineage>
</organism>
<dbReference type="Gene3D" id="2.30.29.30">
    <property type="entry name" value="Pleckstrin-homology domain (PH domain)/Phosphotyrosine-binding domain (PTB)"/>
    <property type="match status" value="1"/>
</dbReference>
<feature type="region of interest" description="Disordered" evidence="1">
    <location>
        <begin position="324"/>
        <end position="356"/>
    </location>
</feature>
<feature type="region of interest" description="Disordered" evidence="1">
    <location>
        <begin position="404"/>
        <end position="437"/>
    </location>
</feature>
<feature type="compositionally biased region" description="Low complexity" evidence="1">
    <location>
        <begin position="324"/>
        <end position="339"/>
    </location>
</feature>
<dbReference type="InterPro" id="IPR011993">
    <property type="entry name" value="PH-like_dom_sf"/>
</dbReference>
<proteinExistence type="predicted"/>
<protein>
    <recommendedName>
        <fullName evidence="2">Pleckstrin homology domain-containing protein</fullName>
    </recommendedName>
</protein>
<accession>A0A1R1PS06</accession>
<keyword evidence="4" id="KW-1185">Reference proteome</keyword>
<evidence type="ECO:0000256" key="1">
    <source>
        <dbReference type="SAM" id="MobiDB-lite"/>
    </source>
</evidence>
<feature type="compositionally biased region" description="Low complexity" evidence="1">
    <location>
        <begin position="406"/>
        <end position="426"/>
    </location>
</feature>
<feature type="compositionally biased region" description="Polar residues" evidence="1">
    <location>
        <begin position="473"/>
        <end position="487"/>
    </location>
</feature>
<evidence type="ECO:0000313" key="4">
    <source>
        <dbReference type="Proteomes" id="UP000188320"/>
    </source>
</evidence>
<name>A0A1R1PS06_ZANCU</name>
<reference evidence="4" key="1">
    <citation type="submission" date="2017-01" db="EMBL/GenBank/DDBJ databases">
        <authorList>
            <person name="Wang Y."/>
            <person name="White M."/>
            <person name="Kvist S."/>
            <person name="Moncalvo J.-M."/>
        </authorList>
    </citation>
    <scope>NUCLEOTIDE SEQUENCE [LARGE SCALE GENOMIC DNA]</scope>
    <source>
        <strain evidence="4">COL-18-3</strain>
    </source>
</reference>
<feature type="compositionally biased region" description="Polar residues" evidence="1">
    <location>
        <begin position="617"/>
        <end position="633"/>
    </location>
</feature>
<feature type="compositionally biased region" description="Low complexity" evidence="1">
    <location>
        <begin position="459"/>
        <end position="472"/>
    </location>
</feature>
<dbReference type="EMBL" id="LSSK01000318">
    <property type="protein sequence ID" value="OMH83747.1"/>
    <property type="molecule type" value="Genomic_DNA"/>
</dbReference>
<sequence length="668" mass="72678">MPPPGYSKKKPHVVALSASADRLYLFQTASDAEAQYWASVMNFWAALDSSVPDPSSFVTNKPVYGWNQVATTKASVRSISSTFNSQVTAAHSESNNTSSPVSFQESTRSLSSVFSPSGSFGTNATNFLREFRKQSSVQHWTPPLDPFYPASLKFKYLLFVSSNQSSQPNQVSQSNQSNQSNQSSQSNDQSDFDFFSIATADLLSRQLCVFTAHIALLDNELSAHQLNYLSISSKLKSSSISGSISSTSNSSSQSKAHSVTIHNWEKRSQYLLAELIKYKNYLDLLERIQSEISDLYMSGNNHYQAHIQTQTQAQTQSVLSHSVHSLASSVKNHSNNSVSTQKTNPRFANSLTSPTSNPSLSNIMSISSYLLDSSFNNSDNSTSPSSKLDDSINDSFQKLAINDPIQSQSQSQSQPQSTPTSTSTSSLRPRNGSSSNNEVYSNILDYIELSNLISNSNHTSLSLPPTSKPSISALSSTPDLNTPTFKNPNYLAVSKPSFTSTPNPNSNSSPSLSINSNSPIQIPSKKSTKLNFKKPSLSLMFQPRVSSKLGSIKSLNQSNPEKSHIFMKKSKFDVTSIPTPASTSTSPIEFPQSVSSNRPETFKPVSSAKNDILASPSIKSQPSKLSNDYNSAPINPESYKQRSISTSSKISHLSYASSGSASYFSANN</sequence>
<dbReference type="InterPro" id="IPR041681">
    <property type="entry name" value="PH_9"/>
</dbReference>
<feature type="region of interest" description="Disordered" evidence="1">
    <location>
        <begin position="459"/>
        <end position="527"/>
    </location>
</feature>
<evidence type="ECO:0000259" key="2">
    <source>
        <dbReference type="Pfam" id="PF15410"/>
    </source>
</evidence>
<dbReference type="OrthoDB" id="2157641at2759"/>
<feature type="domain" description="Pleckstrin homology" evidence="2">
    <location>
        <begin position="2"/>
        <end position="46"/>
    </location>
</feature>
<comment type="caution">
    <text evidence="3">The sequence shown here is derived from an EMBL/GenBank/DDBJ whole genome shotgun (WGS) entry which is preliminary data.</text>
</comment>
<feature type="compositionally biased region" description="Low complexity" evidence="1">
    <location>
        <begin position="494"/>
        <end position="524"/>
    </location>
</feature>
<dbReference type="Proteomes" id="UP000188320">
    <property type="component" value="Unassembled WGS sequence"/>
</dbReference>
<feature type="compositionally biased region" description="Low complexity" evidence="1">
    <location>
        <begin position="577"/>
        <end position="588"/>
    </location>
</feature>
<dbReference type="Pfam" id="PF15410">
    <property type="entry name" value="PH_9"/>
    <property type="match status" value="1"/>
</dbReference>